<feature type="domain" description="DUF2726" evidence="1">
    <location>
        <begin position="7"/>
        <end position="47"/>
    </location>
</feature>
<evidence type="ECO:0000313" key="3">
    <source>
        <dbReference type="Proteomes" id="UP000288843"/>
    </source>
</evidence>
<sequence length="48" mass="5418">MSSGVKSQWHCDVVVVDITTFAIVAAVELDDASHLKKHRVRRDILLEE</sequence>
<dbReference type="Pfam" id="PF10881">
    <property type="entry name" value="DUF2726"/>
    <property type="match status" value="1"/>
</dbReference>
<comment type="caution">
    <text evidence="2">The sequence shown here is derived from an EMBL/GenBank/DDBJ whole genome shotgun (WGS) entry which is preliminary data.</text>
</comment>
<evidence type="ECO:0000259" key="1">
    <source>
        <dbReference type="Pfam" id="PF10881"/>
    </source>
</evidence>
<name>A0A443VCS8_RAOPL</name>
<feature type="non-terminal residue" evidence="2">
    <location>
        <position position="48"/>
    </location>
</feature>
<accession>A0A443VCS8</accession>
<dbReference type="Proteomes" id="UP000288843">
    <property type="component" value="Unassembled WGS sequence"/>
</dbReference>
<organism evidence="2 3">
    <name type="scientific">Raoultella planticola</name>
    <name type="common">Klebsiella planticola</name>
    <dbReference type="NCBI Taxonomy" id="575"/>
    <lineage>
        <taxon>Bacteria</taxon>
        <taxon>Pseudomonadati</taxon>
        <taxon>Pseudomonadota</taxon>
        <taxon>Gammaproteobacteria</taxon>
        <taxon>Enterobacterales</taxon>
        <taxon>Enterobacteriaceae</taxon>
        <taxon>Klebsiella/Raoultella group</taxon>
        <taxon>Raoultella</taxon>
    </lineage>
</organism>
<dbReference type="EMBL" id="QKOX01000142">
    <property type="protein sequence ID" value="RWT09885.1"/>
    <property type="molecule type" value="Genomic_DNA"/>
</dbReference>
<dbReference type="AlphaFoldDB" id="A0A443VCS8"/>
<proteinExistence type="predicted"/>
<protein>
    <recommendedName>
        <fullName evidence="1">DUF2726 domain-containing protein</fullName>
    </recommendedName>
</protein>
<reference evidence="2 3" key="1">
    <citation type="submission" date="2018-06" db="EMBL/GenBank/DDBJ databases">
        <title>Carbapenemase-producing Enterobacteriaceae present in wastewater treatment plant effluent and nearby surface waters in the US.</title>
        <authorList>
            <person name="Mathys D.A."/>
            <person name="Mollenkopf D.F."/>
            <person name="Feicht S.M."/>
            <person name="Adams R.J."/>
            <person name="Albers A.L."/>
            <person name="Stuever D.M."/>
            <person name="Daniels J.B."/>
            <person name="Wittum T.E."/>
        </authorList>
    </citation>
    <scope>NUCLEOTIDE SEQUENCE [LARGE SCALE GENOMIC DNA]</scope>
    <source>
        <strain evidence="2 3">GEO_47_Down_B</strain>
    </source>
</reference>
<dbReference type="InterPro" id="IPR024402">
    <property type="entry name" value="DUF2726"/>
</dbReference>
<gene>
    <name evidence="2" type="ORF">DN603_31880</name>
</gene>
<evidence type="ECO:0000313" key="2">
    <source>
        <dbReference type="EMBL" id="RWT09885.1"/>
    </source>
</evidence>